<protein>
    <recommendedName>
        <fullName evidence="5">Release factor glutamine methyltransferase</fullName>
        <shortName evidence="5">RF MTase</shortName>
        <ecNumber evidence="5">2.1.1.297</ecNumber>
    </recommendedName>
    <alternativeName>
        <fullName evidence="5">N5-glutamine methyltransferase PrmC</fullName>
    </alternativeName>
    <alternativeName>
        <fullName evidence="5">Protein-(glutamine-N5) MTase PrmC</fullName>
    </alternativeName>
    <alternativeName>
        <fullName evidence="5">Protein-glutamine N-methyltransferase PrmC</fullName>
    </alternativeName>
</protein>
<dbReference type="RefSeq" id="WP_273628213.1">
    <property type="nucleotide sequence ID" value="NZ_CP117167.1"/>
</dbReference>
<comment type="function">
    <text evidence="5">Methylates the class 1 translation termination release factors RF1/PrfA and RF2/PrfB on the glutamine residue of the universally conserved GGQ motif.</text>
</comment>
<sequence length="286" mass="32199">MKTVQDAFNTFKQMLVPLYDVQEADAITTLVLSELTGYSKAKLKAFPETELTDEQSEKLSTILNQLQTGEPLQYILGHTEFYGLKFEVNPNVLIPRPETEELVGWIIESSELPPINILDIGTGSGCIAITLKHELKQATVSAIDISIGALETAKRNAANNQVEVNFIHADILAHENIKLDKKLDVIVSNPPYVTETDKRQMHTNVTDFEPHTALFVPEEDPLLFYNAIADFATKNLNDNGLLFFEINESYGEETIEMLNNKSFINIELRKDMSGRDRMIKCGWASY</sequence>
<dbReference type="Gene3D" id="1.10.8.10">
    <property type="entry name" value="DNA helicase RuvA subunit, C-terminal domain"/>
    <property type="match status" value="1"/>
</dbReference>
<name>A0ABY7T1J7_9SPHI</name>
<gene>
    <name evidence="5 8" type="primary">prmC</name>
    <name evidence="8" type="ORF">PQO05_15345</name>
</gene>
<dbReference type="NCBIfam" id="TIGR00536">
    <property type="entry name" value="hemK_fam"/>
    <property type="match status" value="1"/>
</dbReference>
<dbReference type="Pfam" id="PF05175">
    <property type="entry name" value="MTS"/>
    <property type="match status" value="1"/>
</dbReference>
<reference evidence="8 9" key="1">
    <citation type="submission" date="2023-02" db="EMBL/GenBank/DDBJ databases">
        <title>Genome sequence of Mucilaginibacter jinjuensis strain KACC 16571.</title>
        <authorList>
            <person name="Kim S."/>
            <person name="Heo J."/>
            <person name="Kwon S.-W."/>
        </authorList>
    </citation>
    <scope>NUCLEOTIDE SEQUENCE [LARGE SCALE GENOMIC DNA]</scope>
    <source>
        <strain evidence="8 9">KACC 16571</strain>
    </source>
</reference>
<keyword evidence="9" id="KW-1185">Reference proteome</keyword>
<evidence type="ECO:0000256" key="4">
    <source>
        <dbReference type="ARBA" id="ARBA00048391"/>
    </source>
</evidence>
<feature type="binding site" evidence="5">
    <location>
        <begin position="121"/>
        <end position="125"/>
    </location>
    <ligand>
        <name>S-adenosyl-L-methionine</name>
        <dbReference type="ChEBI" id="CHEBI:59789"/>
    </ligand>
</feature>
<keyword evidence="3 5" id="KW-0949">S-adenosyl-L-methionine</keyword>
<dbReference type="Gene3D" id="3.40.50.150">
    <property type="entry name" value="Vaccinia Virus protein VP39"/>
    <property type="match status" value="1"/>
</dbReference>
<dbReference type="Pfam" id="PF17827">
    <property type="entry name" value="PrmC_N"/>
    <property type="match status" value="1"/>
</dbReference>
<keyword evidence="2 5" id="KW-0808">Transferase</keyword>
<evidence type="ECO:0000313" key="9">
    <source>
        <dbReference type="Proteomes" id="UP001216139"/>
    </source>
</evidence>
<dbReference type="SUPFAM" id="SSF53335">
    <property type="entry name" value="S-adenosyl-L-methionine-dependent methyltransferases"/>
    <property type="match status" value="1"/>
</dbReference>
<dbReference type="EMBL" id="CP117167">
    <property type="protein sequence ID" value="WCT10108.1"/>
    <property type="molecule type" value="Genomic_DNA"/>
</dbReference>
<dbReference type="InterPro" id="IPR040758">
    <property type="entry name" value="PrmC_N"/>
</dbReference>
<evidence type="ECO:0000313" key="8">
    <source>
        <dbReference type="EMBL" id="WCT10108.1"/>
    </source>
</evidence>
<feature type="binding site" evidence="5">
    <location>
        <position position="144"/>
    </location>
    <ligand>
        <name>S-adenosyl-L-methionine</name>
        <dbReference type="ChEBI" id="CHEBI:59789"/>
    </ligand>
</feature>
<evidence type="ECO:0000259" key="6">
    <source>
        <dbReference type="Pfam" id="PF05175"/>
    </source>
</evidence>
<comment type="catalytic activity">
    <reaction evidence="4 5">
        <text>L-glutaminyl-[peptide chain release factor] + S-adenosyl-L-methionine = N(5)-methyl-L-glutaminyl-[peptide chain release factor] + S-adenosyl-L-homocysteine + H(+)</text>
        <dbReference type="Rhea" id="RHEA:42896"/>
        <dbReference type="Rhea" id="RHEA-COMP:10271"/>
        <dbReference type="Rhea" id="RHEA-COMP:10272"/>
        <dbReference type="ChEBI" id="CHEBI:15378"/>
        <dbReference type="ChEBI" id="CHEBI:30011"/>
        <dbReference type="ChEBI" id="CHEBI:57856"/>
        <dbReference type="ChEBI" id="CHEBI:59789"/>
        <dbReference type="ChEBI" id="CHEBI:61891"/>
        <dbReference type="EC" id="2.1.1.297"/>
    </reaction>
</comment>
<dbReference type="InterPro" id="IPR050320">
    <property type="entry name" value="N5-glutamine_MTase"/>
</dbReference>
<accession>A0ABY7T1J7</accession>
<dbReference type="CDD" id="cd02440">
    <property type="entry name" value="AdoMet_MTases"/>
    <property type="match status" value="1"/>
</dbReference>
<dbReference type="EC" id="2.1.1.297" evidence="5"/>
<organism evidence="8 9">
    <name type="scientific">Mucilaginibacter jinjuensis</name>
    <dbReference type="NCBI Taxonomy" id="1176721"/>
    <lineage>
        <taxon>Bacteria</taxon>
        <taxon>Pseudomonadati</taxon>
        <taxon>Bacteroidota</taxon>
        <taxon>Sphingobacteriia</taxon>
        <taxon>Sphingobacteriales</taxon>
        <taxon>Sphingobacteriaceae</taxon>
        <taxon>Mucilaginibacter</taxon>
    </lineage>
</organism>
<dbReference type="InterPro" id="IPR002052">
    <property type="entry name" value="DNA_methylase_N6_adenine_CS"/>
</dbReference>
<dbReference type="InterPro" id="IPR004556">
    <property type="entry name" value="HemK-like"/>
</dbReference>
<evidence type="ECO:0000259" key="7">
    <source>
        <dbReference type="Pfam" id="PF17827"/>
    </source>
</evidence>
<dbReference type="InterPro" id="IPR007848">
    <property type="entry name" value="Small_mtfrase_dom"/>
</dbReference>
<feature type="binding site" evidence="5">
    <location>
        <position position="189"/>
    </location>
    <ligand>
        <name>S-adenosyl-L-methionine</name>
        <dbReference type="ChEBI" id="CHEBI:59789"/>
    </ligand>
</feature>
<dbReference type="PANTHER" id="PTHR18895">
    <property type="entry name" value="HEMK METHYLTRANSFERASE"/>
    <property type="match status" value="1"/>
</dbReference>
<dbReference type="Proteomes" id="UP001216139">
    <property type="component" value="Chromosome"/>
</dbReference>
<evidence type="ECO:0000256" key="2">
    <source>
        <dbReference type="ARBA" id="ARBA00022679"/>
    </source>
</evidence>
<feature type="binding site" evidence="5">
    <location>
        <begin position="189"/>
        <end position="192"/>
    </location>
    <ligand>
        <name>substrate</name>
    </ligand>
</feature>
<dbReference type="PROSITE" id="PS00092">
    <property type="entry name" value="N6_MTASE"/>
    <property type="match status" value="1"/>
</dbReference>
<comment type="similarity">
    <text evidence="5">Belongs to the protein N5-glutamine methyltransferase family. PrmC subfamily.</text>
</comment>
<evidence type="ECO:0000256" key="1">
    <source>
        <dbReference type="ARBA" id="ARBA00022603"/>
    </source>
</evidence>
<feature type="domain" description="Release factor glutamine methyltransferase N-terminal" evidence="7">
    <location>
        <begin position="19"/>
        <end position="77"/>
    </location>
</feature>
<dbReference type="GO" id="GO:0102559">
    <property type="term" value="F:peptide chain release factor N(5)-glutamine methyltransferase activity"/>
    <property type="evidence" value="ECO:0007669"/>
    <property type="project" value="UniProtKB-EC"/>
</dbReference>
<keyword evidence="1 5" id="KW-0489">Methyltransferase</keyword>
<dbReference type="InterPro" id="IPR019874">
    <property type="entry name" value="RF_methyltr_PrmC"/>
</dbReference>
<dbReference type="HAMAP" id="MF_02126">
    <property type="entry name" value="RF_methyltr_PrmC"/>
    <property type="match status" value="1"/>
</dbReference>
<feature type="domain" description="Methyltransferase small" evidence="6">
    <location>
        <begin position="116"/>
        <end position="199"/>
    </location>
</feature>
<evidence type="ECO:0000256" key="5">
    <source>
        <dbReference type="HAMAP-Rule" id="MF_02126"/>
    </source>
</evidence>
<comment type="caution">
    <text evidence="5">Lacks conserved residue(s) required for the propagation of feature annotation.</text>
</comment>
<dbReference type="PANTHER" id="PTHR18895:SF74">
    <property type="entry name" value="MTRF1L RELEASE FACTOR GLUTAMINE METHYLTRANSFERASE"/>
    <property type="match status" value="1"/>
</dbReference>
<dbReference type="NCBIfam" id="TIGR03534">
    <property type="entry name" value="RF_mod_PrmC"/>
    <property type="match status" value="1"/>
</dbReference>
<dbReference type="InterPro" id="IPR029063">
    <property type="entry name" value="SAM-dependent_MTases_sf"/>
</dbReference>
<proteinExistence type="inferred from homology"/>
<dbReference type="GO" id="GO:0032259">
    <property type="term" value="P:methylation"/>
    <property type="evidence" value="ECO:0007669"/>
    <property type="project" value="UniProtKB-KW"/>
</dbReference>
<evidence type="ECO:0000256" key="3">
    <source>
        <dbReference type="ARBA" id="ARBA00022691"/>
    </source>
</evidence>